<dbReference type="Proteomes" id="UP001437256">
    <property type="component" value="Unassembled WGS sequence"/>
</dbReference>
<protein>
    <submittedName>
        <fullName evidence="2">Uncharacterized protein</fullName>
    </submittedName>
</protein>
<accession>A0ABR2ZEM8</accession>
<evidence type="ECO:0000313" key="3">
    <source>
        <dbReference type="Proteomes" id="UP001437256"/>
    </source>
</evidence>
<feature type="compositionally biased region" description="Basic residues" evidence="1">
    <location>
        <begin position="56"/>
        <end position="67"/>
    </location>
</feature>
<gene>
    <name evidence="2" type="ORF">AAF712_013077</name>
</gene>
<dbReference type="EMBL" id="JBBXMP010000191">
    <property type="protein sequence ID" value="KAL0060105.1"/>
    <property type="molecule type" value="Genomic_DNA"/>
</dbReference>
<keyword evidence="3" id="KW-1185">Reference proteome</keyword>
<evidence type="ECO:0000313" key="2">
    <source>
        <dbReference type="EMBL" id="KAL0060105.1"/>
    </source>
</evidence>
<organism evidence="2 3">
    <name type="scientific">Marasmius tenuissimus</name>
    <dbReference type="NCBI Taxonomy" id="585030"/>
    <lineage>
        <taxon>Eukaryota</taxon>
        <taxon>Fungi</taxon>
        <taxon>Dikarya</taxon>
        <taxon>Basidiomycota</taxon>
        <taxon>Agaricomycotina</taxon>
        <taxon>Agaricomycetes</taxon>
        <taxon>Agaricomycetidae</taxon>
        <taxon>Agaricales</taxon>
        <taxon>Marasmiineae</taxon>
        <taxon>Marasmiaceae</taxon>
        <taxon>Marasmius</taxon>
    </lineage>
</organism>
<reference evidence="2 3" key="1">
    <citation type="submission" date="2024-05" db="EMBL/GenBank/DDBJ databases">
        <title>A draft genome resource for the thread blight pathogen Marasmius tenuissimus strain MS-2.</title>
        <authorList>
            <person name="Yulfo-Soto G.E."/>
            <person name="Baruah I.K."/>
            <person name="Amoako-Attah I."/>
            <person name="Bukari Y."/>
            <person name="Meinhardt L.W."/>
            <person name="Bailey B.A."/>
            <person name="Cohen S.P."/>
        </authorList>
    </citation>
    <scope>NUCLEOTIDE SEQUENCE [LARGE SCALE GENOMIC DNA]</scope>
    <source>
        <strain evidence="2 3">MS-2</strain>
    </source>
</reference>
<feature type="region of interest" description="Disordered" evidence="1">
    <location>
        <begin position="54"/>
        <end position="96"/>
    </location>
</feature>
<comment type="caution">
    <text evidence="2">The sequence shown here is derived from an EMBL/GenBank/DDBJ whole genome shotgun (WGS) entry which is preliminary data.</text>
</comment>
<name>A0ABR2ZEM8_9AGAR</name>
<proteinExistence type="predicted"/>
<sequence>MVRDGLLKQPVPRLIESDGKSEGLVNLNGFMGFTELDEKQYSQVKYWHSYKYKEPKSKKKAKGKGKGKGNDEEEQEQEEQGKKGQGRRAKNENVAVAPAIKKQLQSLVFV</sequence>
<evidence type="ECO:0000256" key="1">
    <source>
        <dbReference type="SAM" id="MobiDB-lite"/>
    </source>
</evidence>